<dbReference type="CDD" id="cd00082">
    <property type="entry name" value="HisKA"/>
    <property type="match status" value="1"/>
</dbReference>
<dbReference type="InterPro" id="IPR035965">
    <property type="entry name" value="PAS-like_dom_sf"/>
</dbReference>
<dbReference type="CDD" id="cd00075">
    <property type="entry name" value="HATPase"/>
    <property type="match status" value="1"/>
</dbReference>
<dbReference type="Proteomes" id="UP000011550">
    <property type="component" value="Unassembled WGS sequence"/>
</dbReference>
<evidence type="ECO:0000256" key="5">
    <source>
        <dbReference type="ARBA" id="ARBA00022777"/>
    </source>
</evidence>
<protein>
    <recommendedName>
        <fullName evidence="2">histidine kinase</fullName>
        <ecNumber evidence="2">2.7.13.3</ecNumber>
    </recommendedName>
</protein>
<evidence type="ECO:0000256" key="2">
    <source>
        <dbReference type="ARBA" id="ARBA00012438"/>
    </source>
</evidence>
<dbReference type="PANTHER" id="PTHR43711">
    <property type="entry name" value="TWO-COMPONENT HISTIDINE KINASE"/>
    <property type="match status" value="1"/>
</dbReference>
<dbReference type="SMART" id="SM00388">
    <property type="entry name" value="HisKA"/>
    <property type="match status" value="1"/>
</dbReference>
<evidence type="ECO:0000256" key="3">
    <source>
        <dbReference type="ARBA" id="ARBA00022553"/>
    </source>
</evidence>
<dbReference type="PROSITE" id="PS50109">
    <property type="entry name" value="HIS_KIN"/>
    <property type="match status" value="1"/>
</dbReference>
<keyword evidence="9" id="KW-1185">Reference proteome</keyword>
<dbReference type="InterPro" id="IPR050736">
    <property type="entry name" value="Sensor_HK_Regulatory"/>
</dbReference>
<dbReference type="InterPro" id="IPR036097">
    <property type="entry name" value="HisK_dim/P_sf"/>
</dbReference>
<dbReference type="EMBL" id="AOLN01000004">
    <property type="protein sequence ID" value="ELZ98105.1"/>
    <property type="molecule type" value="Genomic_DNA"/>
</dbReference>
<reference evidence="8 9" key="1">
    <citation type="journal article" date="2014" name="PLoS Genet.">
        <title>Phylogenetically driven sequencing of extremely halophilic archaea reveals strategies for static and dynamic osmo-response.</title>
        <authorList>
            <person name="Becker E.A."/>
            <person name="Seitzer P.M."/>
            <person name="Tritt A."/>
            <person name="Larsen D."/>
            <person name="Krusor M."/>
            <person name="Yao A.I."/>
            <person name="Wu D."/>
            <person name="Madern D."/>
            <person name="Eisen J.A."/>
            <person name="Darling A.E."/>
            <person name="Facciotti M.T."/>
        </authorList>
    </citation>
    <scope>NUCLEOTIDE SEQUENCE [LARGE SCALE GENOMIC DNA]</scope>
    <source>
        <strain evidence="8 9">ATCC BAA-1512</strain>
    </source>
</reference>
<evidence type="ECO:0000256" key="1">
    <source>
        <dbReference type="ARBA" id="ARBA00000085"/>
    </source>
</evidence>
<keyword evidence="3" id="KW-0597">Phosphoprotein</keyword>
<dbReference type="InterPro" id="IPR000014">
    <property type="entry name" value="PAS"/>
</dbReference>
<dbReference type="Gene3D" id="3.30.450.20">
    <property type="entry name" value="PAS domain"/>
    <property type="match status" value="1"/>
</dbReference>
<evidence type="ECO:0000313" key="9">
    <source>
        <dbReference type="Proteomes" id="UP000011550"/>
    </source>
</evidence>
<dbReference type="AlphaFoldDB" id="M0IN11"/>
<accession>M0IN11</accession>
<evidence type="ECO:0000313" key="8">
    <source>
        <dbReference type="EMBL" id="ELZ98105.1"/>
    </source>
</evidence>
<dbReference type="GO" id="GO:0000155">
    <property type="term" value="F:phosphorelay sensor kinase activity"/>
    <property type="evidence" value="ECO:0007669"/>
    <property type="project" value="InterPro"/>
</dbReference>
<dbReference type="NCBIfam" id="TIGR00229">
    <property type="entry name" value="sensory_box"/>
    <property type="match status" value="1"/>
</dbReference>
<dbReference type="STRING" id="662479.C440_02618"/>
<dbReference type="PRINTS" id="PR00344">
    <property type="entry name" value="BCTRLSENSOR"/>
</dbReference>
<dbReference type="SMART" id="SM00387">
    <property type="entry name" value="HATPase_c"/>
    <property type="match status" value="1"/>
</dbReference>
<dbReference type="InterPro" id="IPR003661">
    <property type="entry name" value="HisK_dim/P_dom"/>
</dbReference>
<dbReference type="Pfam" id="PF00512">
    <property type="entry name" value="HisKA"/>
    <property type="match status" value="1"/>
</dbReference>
<evidence type="ECO:0000256" key="6">
    <source>
        <dbReference type="ARBA" id="ARBA00023012"/>
    </source>
</evidence>
<keyword evidence="4" id="KW-0808">Transferase</keyword>
<dbReference type="SUPFAM" id="SSF55785">
    <property type="entry name" value="PYP-like sensor domain (PAS domain)"/>
    <property type="match status" value="1"/>
</dbReference>
<dbReference type="Gene3D" id="1.10.287.130">
    <property type="match status" value="1"/>
</dbReference>
<organism evidence="8 9">
    <name type="scientific">Haloferax mucosum ATCC BAA-1512</name>
    <dbReference type="NCBI Taxonomy" id="662479"/>
    <lineage>
        <taxon>Archaea</taxon>
        <taxon>Methanobacteriati</taxon>
        <taxon>Methanobacteriota</taxon>
        <taxon>Stenosarchaea group</taxon>
        <taxon>Halobacteria</taxon>
        <taxon>Halobacteriales</taxon>
        <taxon>Haloferacaceae</taxon>
        <taxon>Haloferax</taxon>
    </lineage>
</organism>
<dbReference type="Pfam" id="PF08448">
    <property type="entry name" value="PAS_4"/>
    <property type="match status" value="1"/>
</dbReference>
<evidence type="ECO:0000256" key="4">
    <source>
        <dbReference type="ARBA" id="ARBA00022679"/>
    </source>
</evidence>
<sequence>MTDTHDSTPIVRTVVQNLPEGILVEDASRNILATNEQFVEMFDLEQSPSELVGMNCEGVAEAVGHLFIDTERFLSTINTALERREPTDRMEFKLTDGRVFERNYVPYMLPDGAANLWVYRDVTDDKKYEQFIRRQNERLEEFASVVSHDLRNPLNVVQGRLELAREQYGDDENLDKAADALDRTFELIDDLLMLAREGTAVKDPERIDISDIASECWETVETGDATLRVETGDIVHADKSQVKQLLENLIRNAVEHGGKDVTVTIGRLDGGFYVEDDGPGIPAENRERVFDVGYSTSREGTGFGLSIAQTVAHNHEWEITATEGQSGGARFEITGVTVLDSVE</sequence>
<evidence type="ECO:0000259" key="7">
    <source>
        <dbReference type="PROSITE" id="PS50109"/>
    </source>
</evidence>
<dbReference type="SUPFAM" id="SSF47384">
    <property type="entry name" value="Homodimeric domain of signal transducing histidine kinase"/>
    <property type="match status" value="1"/>
</dbReference>
<dbReference type="Pfam" id="PF02518">
    <property type="entry name" value="HATPase_c"/>
    <property type="match status" value="1"/>
</dbReference>
<dbReference type="RefSeq" id="WP_008317978.1">
    <property type="nucleotide sequence ID" value="NZ_AOLN01000004.1"/>
</dbReference>
<dbReference type="InterPro" id="IPR036890">
    <property type="entry name" value="HATPase_C_sf"/>
</dbReference>
<comment type="catalytic activity">
    <reaction evidence="1">
        <text>ATP + protein L-histidine = ADP + protein N-phospho-L-histidine.</text>
        <dbReference type="EC" id="2.7.13.3"/>
    </reaction>
</comment>
<proteinExistence type="predicted"/>
<dbReference type="InterPro" id="IPR004358">
    <property type="entry name" value="Sig_transdc_His_kin-like_C"/>
</dbReference>
<keyword evidence="6" id="KW-0902">Two-component regulatory system</keyword>
<dbReference type="EC" id="2.7.13.3" evidence="2"/>
<dbReference type="InterPro" id="IPR005467">
    <property type="entry name" value="His_kinase_dom"/>
</dbReference>
<dbReference type="PATRIC" id="fig|662479.7.peg.537"/>
<feature type="domain" description="Histidine kinase" evidence="7">
    <location>
        <begin position="145"/>
        <end position="334"/>
    </location>
</feature>
<dbReference type="SUPFAM" id="SSF55874">
    <property type="entry name" value="ATPase domain of HSP90 chaperone/DNA topoisomerase II/histidine kinase"/>
    <property type="match status" value="1"/>
</dbReference>
<dbReference type="PANTHER" id="PTHR43711:SF1">
    <property type="entry name" value="HISTIDINE KINASE 1"/>
    <property type="match status" value="1"/>
</dbReference>
<dbReference type="OrthoDB" id="8127at2157"/>
<comment type="caution">
    <text evidence="8">The sequence shown here is derived from an EMBL/GenBank/DDBJ whole genome shotgun (WGS) entry which is preliminary data.</text>
</comment>
<keyword evidence="5 8" id="KW-0418">Kinase</keyword>
<gene>
    <name evidence="8" type="ORF">C440_02618</name>
</gene>
<name>M0IN11_9EURY</name>
<dbReference type="InterPro" id="IPR003594">
    <property type="entry name" value="HATPase_dom"/>
</dbReference>
<dbReference type="Gene3D" id="3.30.565.10">
    <property type="entry name" value="Histidine kinase-like ATPase, C-terminal domain"/>
    <property type="match status" value="1"/>
</dbReference>
<dbReference type="InterPro" id="IPR013656">
    <property type="entry name" value="PAS_4"/>
</dbReference>